<dbReference type="EMBL" id="VHSG01000012">
    <property type="protein sequence ID" value="TQV78712.1"/>
    <property type="molecule type" value="Genomic_DNA"/>
</dbReference>
<dbReference type="RefSeq" id="WP_142904514.1">
    <property type="nucleotide sequence ID" value="NZ_ML660093.1"/>
</dbReference>
<keyword evidence="3" id="KW-1185">Reference proteome</keyword>
<accession>A0A545TNA6</accession>
<proteinExistence type="predicted"/>
<name>A0A545TNA6_9GAMM</name>
<evidence type="ECO:0000256" key="1">
    <source>
        <dbReference type="SAM" id="SignalP"/>
    </source>
</evidence>
<feature type="signal peptide" evidence="1">
    <location>
        <begin position="1"/>
        <end position="19"/>
    </location>
</feature>
<dbReference type="AlphaFoldDB" id="A0A545TNA6"/>
<evidence type="ECO:0000313" key="3">
    <source>
        <dbReference type="Proteomes" id="UP000319732"/>
    </source>
</evidence>
<feature type="chain" id="PRO_5021985835" evidence="1">
    <location>
        <begin position="20"/>
        <end position="159"/>
    </location>
</feature>
<keyword evidence="1" id="KW-0732">Signal</keyword>
<reference evidence="2 3" key="1">
    <citation type="submission" date="2019-06" db="EMBL/GenBank/DDBJ databases">
        <title>Whole genome sequence for Cellvibrionaceae sp. R142.</title>
        <authorList>
            <person name="Wang G."/>
        </authorList>
    </citation>
    <scope>NUCLEOTIDE SEQUENCE [LARGE SCALE GENOMIC DNA]</scope>
    <source>
        <strain evidence="2 3">R142</strain>
    </source>
</reference>
<evidence type="ECO:0000313" key="2">
    <source>
        <dbReference type="EMBL" id="TQV78712.1"/>
    </source>
</evidence>
<dbReference type="OrthoDB" id="6028074at2"/>
<comment type="caution">
    <text evidence="2">The sequence shown here is derived from an EMBL/GenBank/DDBJ whole genome shotgun (WGS) entry which is preliminary data.</text>
</comment>
<organism evidence="2 3">
    <name type="scientific">Exilibacterium tricleocarpae</name>
    <dbReference type="NCBI Taxonomy" id="2591008"/>
    <lineage>
        <taxon>Bacteria</taxon>
        <taxon>Pseudomonadati</taxon>
        <taxon>Pseudomonadota</taxon>
        <taxon>Gammaproteobacteria</taxon>
        <taxon>Cellvibrionales</taxon>
        <taxon>Cellvibrionaceae</taxon>
        <taxon>Exilibacterium</taxon>
    </lineage>
</organism>
<gene>
    <name evidence="2" type="ORF">FKG94_11835</name>
</gene>
<protein>
    <submittedName>
        <fullName evidence="2">Uncharacterized protein</fullName>
    </submittedName>
</protein>
<sequence length="159" mass="17666">MHKHVFSLFVMLLFIHACATMGASQKNAESPASPPLTSILDSPGLKAFKRTLNQIVLERNPGTGQSQHFFVSKYSENESLAYMFWQEKKLLWIMSLGATDEESWLGVRYPSSGQLIDLKNSVVASVDDVGGSSYLVTKEWAAERLFDTVVHGDLIVISQ</sequence>
<dbReference type="Proteomes" id="UP000319732">
    <property type="component" value="Unassembled WGS sequence"/>
</dbReference>